<keyword evidence="3" id="KW-0805">Transcription regulation</keyword>
<dbReference type="InterPro" id="IPR028002">
    <property type="entry name" value="Myb_DNA-bind_5"/>
</dbReference>
<keyword evidence="9" id="KW-1185">Reference proteome</keyword>
<evidence type="ECO:0000313" key="8">
    <source>
        <dbReference type="EMBL" id="KAJ8930734.1"/>
    </source>
</evidence>
<reference evidence="8" key="1">
    <citation type="journal article" date="2023" name="Insect Mol. Biol.">
        <title>Genome sequencing provides insights into the evolution of gene families encoding plant cell wall-degrading enzymes in longhorned beetles.</title>
        <authorList>
            <person name="Shin N.R."/>
            <person name="Okamura Y."/>
            <person name="Kirsch R."/>
            <person name="Pauchet Y."/>
        </authorList>
    </citation>
    <scope>NUCLEOTIDE SEQUENCE</scope>
    <source>
        <strain evidence="8">RBIC_L_NR</strain>
    </source>
</reference>
<dbReference type="AlphaFoldDB" id="A0AAV8WVU6"/>
<evidence type="ECO:0000313" key="9">
    <source>
        <dbReference type="Proteomes" id="UP001162156"/>
    </source>
</evidence>
<evidence type="ECO:0000256" key="3">
    <source>
        <dbReference type="ARBA" id="ARBA00023015"/>
    </source>
</evidence>
<dbReference type="Pfam" id="PF13873">
    <property type="entry name" value="Myb_DNA-bind_5"/>
    <property type="match status" value="1"/>
</dbReference>
<accession>A0AAV8WVU6</accession>
<gene>
    <name evidence="8" type="ORF">NQ314_016440</name>
</gene>
<keyword evidence="6" id="KW-0472">Membrane</keyword>
<organism evidence="8 9">
    <name type="scientific">Rhamnusium bicolor</name>
    <dbReference type="NCBI Taxonomy" id="1586634"/>
    <lineage>
        <taxon>Eukaryota</taxon>
        <taxon>Metazoa</taxon>
        <taxon>Ecdysozoa</taxon>
        <taxon>Arthropoda</taxon>
        <taxon>Hexapoda</taxon>
        <taxon>Insecta</taxon>
        <taxon>Pterygota</taxon>
        <taxon>Neoptera</taxon>
        <taxon>Endopterygota</taxon>
        <taxon>Coleoptera</taxon>
        <taxon>Polyphaga</taxon>
        <taxon>Cucujiformia</taxon>
        <taxon>Chrysomeloidea</taxon>
        <taxon>Cerambycidae</taxon>
        <taxon>Lepturinae</taxon>
        <taxon>Rhagiini</taxon>
        <taxon>Rhamnusium</taxon>
    </lineage>
</organism>
<keyword evidence="6" id="KW-0812">Transmembrane</keyword>
<dbReference type="EMBL" id="JANEYF010004572">
    <property type="protein sequence ID" value="KAJ8930734.1"/>
    <property type="molecule type" value="Genomic_DNA"/>
</dbReference>
<keyword evidence="6" id="KW-1133">Transmembrane helix</keyword>
<feature type="domain" description="Myb/SANT-like DNA-binding" evidence="7">
    <location>
        <begin position="9"/>
        <end position="53"/>
    </location>
</feature>
<name>A0AAV8WVU6_9CUCU</name>
<comment type="caution">
    <text evidence="8">The sequence shown here is derived from an EMBL/GenBank/DDBJ whole genome shotgun (WGS) entry which is preliminary data.</text>
</comment>
<keyword evidence="4" id="KW-0804">Transcription</keyword>
<evidence type="ECO:0000256" key="1">
    <source>
        <dbReference type="ARBA" id="ARBA00011764"/>
    </source>
</evidence>
<feature type="non-terminal residue" evidence="8">
    <location>
        <position position="1"/>
    </location>
</feature>
<evidence type="ECO:0000256" key="5">
    <source>
        <dbReference type="ARBA" id="ARBA00025466"/>
    </source>
</evidence>
<evidence type="ECO:0000256" key="4">
    <source>
        <dbReference type="ARBA" id="ARBA00023163"/>
    </source>
</evidence>
<evidence type="ECO:0000259" key="7">
    <source>
        <dbReference type="Pfam" id="PF13873"/>
    </source>
</evidence>
<comment type="function">
    <text evidence="5">Involved in transvection phenomena (= synapsis-dependent gene expression), where the synaptic pairing of chromosomes carrying genes with which zeste interacts influences the expression of these genes. Zeste binds to DNA and stimulates transcription from a nearby promoter.</text>
</comment>
<proteinExistence type="predicted"/>
<sequence>TGKFVGPSGKETERKLWKEISEILNSLGYGTKPAEKWQKTWVDFNYSLKKKAADNRKEQISTGGGPPESIPLTGLELQFLGLLGSNFVGLSEAECCFIKSTSVQSAKLNLAKMGNSQTKEEVIVAGNSGGQTNDMEKTPSFSIKNVIEVVVIMLAVLVVMVFCYGRCKKRLEKKIRTEIRASQEIV</sequence>
<evidence type="ECO:0000256" key="6">
    <source>
        <dbReference type="SAM" id="Phobius"/>
    </source>
</evidence>
<evidence type="ECO:0000256" key="2">
    <source>
        <dbReference type="ARBA" id="ARBA00016807"/>
    </source>
</evidence>
<comment type="subunit">
    <text evidence="1">Self-associates forming complexes of several hundred monomers.</text>
</comment>
<dbReference type="Proteomes" id="UP001162156">
    <property type="component" value="Unassembled WGS sequence"/>
</dbReference>
<feature type="transmembrane region" description="Helical" evidence="6">
    <location>
        <begin position="146"/>
        <end position="165"/>
    </location>
</feature>
<protein>
    <recommendedName>
        <fullName evidence="2">Regulatory protein zeste</fullName>
    </recommendedName>
</protein>